<dbReference type="GeneID" id="5857064"/>
<dbReference type="Proteomes" id="UP000008837">
    <property type="component" value="Unassembled WGS sequence"/>
</dbReference>
<evidence type="ECO:0000256" key="2">
    <source>
        <dbReference type="ARBA" id="ARBA00005697"/>
    </source>
</evidence>
<dbReference type="VEuPathDB" id="FungiDB:MGL_0533"/>
<dbReference type="InterPro" id="IPR045018">
    <property type="entry name" value="Azg-like"/>
</dbReference>
<dbReference type="GO" id="GO:0012505">
    <property type="term" value="C:endomembrane system"/>
    <property type="evidence" value="ECO:0007669"/>
    <property type="project" value="UniProtKB-SubCell"/>
</dbReference>
<dbReference type="RefSeq" id="XP_001732758.1">
    <property type="nucleotide sequence ID" value="XM_001732706.1"/>
</dbReference>
<dbReference type="GO" id="GO:0005345">
    <property type="term" value="F:purine nucleobase transmembrane transporter activity"/>
    <property type="evidence" value="ECO:0007669"/>
    <property type="project" value="TreeGrafter"/>
</dbReference>
<evidence type="ECO:0000256" key="4">
    <source>
        <dbReference type="ARBA" id="ARBA00022692"/>
    </source>
</evidence>
<dbReference type="OMA" id="RKGSYFF"/>
<feature type="transmembrane region" description="Helical" evidence="8">
    <location>
        <begin position="236"/>
        <end position="255"/>
    </location>
</feature>
<keyword evidence="10" id="KW-1185">Reference proteome</keyword>
<comment type="caution">
    <text evidence="9">The sequence shown here is derived from an EMBL/GenBank/DDBJ whole genome shotgun (WGS) entry which is preliminary data.</text>
</comment>
<dbReference type="EMBL" id="AAYY01000001">
    <property type="protein sequence ID" value="EDP45544.1"/>
    <property type="molecule type" value="Genomic_DNA"/>
</dbReference>
<dbReference type="KEGG" id="mgl:MGL_0533"/>
<proteinExistence type="inferred from homology"/>
<feature type="transmembrane region" description="Helical" evidence="8">
    <location>
        <begin position="146"/>
        <end position="165"/>
    </location>
</feature>
<keyword evidence="5 8" id="KW-1133">Transmembrane helix</keyword>
<dbReference type="GO" id="GO:0015853">
    <property type="term" value="P:adenine transport"/>
    <property type="evidence" value="ECO:0007669"/>
    <property type="project" value="TreeGrafter"/>
</dbReference>
<name>A8PQX7_MALGO</name>
<evidence type="ECO:0000256" key="5">
    <source>
        <dbReference type="ARBA" id="ARBA00022989"/>
    </source>
</evidence>
<evidence type="ECO:0000256" key="7">
    <source>
        <dbReference type="SAM" id="MobiDB-lite"/>
    </source>
</evidence>
<evidence type="ECO:0000313" key="10">
    <source>
        <dbReference type="Proteomes" id="UP000008837"/>
    </source>
</evidence>
<dbReference type="GO" id="GO:0015854">
    <property type="term" value="P:guanine transport"/>
    <property type="evidence" value="ECO:0007669"/>
    <property type="project" value="TreeGrafter"/>
</dbReference>
<dbReference type="PANTHER" id="PTHR43337">
    <property type="entry name" value="XANTHINE/URACIL PERMEASE C887.17-RELATED"/>
    <property type="match status" value="1"/>
</dbReference>
<keyword evidence="4 8" id="KW-0812">Transmembrane</keyword>
<organism evidence="9 10">
    <name type="scientific">Malassezia globosa (strain ATCC MYA-4612 / CBS 7966)</name>
    <name type="common">Dandruff-associated fungus</name>
    <dbReference type="NCBI Taxonomy" id="425265"/>
    <lineage>
        <taxon>Eukaryota</taxon>
        <taxon>Fungi</taxon>
        <taxon>Dikarya</taxon>
        <taxon>Basidiomycota</taxon>
        <taxon>Ustilaginomycotina</taxon>
        <taxon>Malasseziomycetes</taxon>
        <taxon>Malasseziales</taxon>
        <taxon>Malasseziaceae</taxon>
        <taxon>Malassezia</taxon>
    </lineage>
</organism>
<feature type="transmembrane region" description="Helical" evidence="8">
    <location>
        <begin position="96"/>
        <end position="116"/>
    </location>
</feature>
<keyword evidence="6 8" id="KW-0472">Membrane</keyword>
<evidence type="ECO:0000256" key="3">
    <source>
        <dbReference type="ARBA" id="ARBA00022448"/>
    </source>
</evidence>
<evidence type="ECO:0000256" key="6">
    <source>
        <dbReference type="ARBA" id="ARBA00023136"/>
    </source>
</evidence>
<reference evidence="9 10" key="1">
    <citation type="journal article" date="2007" name="Proc. Natl. Acad. Sci. U.S.A.">
        <title>Dandruff-associated Malassezia genomes reveal convergent and divergent virulence traits shared with plant and human fungal pathogens.</title>
        <authorList>
            <person name="Xu J."/>
            <person name="Saunders C.W."/>
            <person name="Hu P."/>
            <person name="Grant R.A."/>
            <person name="Boekhout T."/>
            <person name="Kuramae E.E."/>
            <person name="Kronstad J.W."/>
            <person name="Deangelis Y.M."/>
            <person name="Reeder N.L."/>
            <person name="Johnstone K.R."/>
            <person name="Leland M."/>
            <person name="Fieno A.M."/>
            <person name="Begley W.M."/>
            <person name="Sun Y."/>
            <person name="Lacey M.P."/>
            <person name="Chaudhary T."/>
            <person name="Keough T."/>
            <person name="Chu L."/>
            <person name="Sears R."/>
            <person name="Yuan B."/>
            <person name="Dawson T.L.Jr."/>
        </authorList>
    </citation>
    <scope>NUCLEOTIDE SEQUENCE [LARGE SCALE GENOMIC DNA]</scope>
    <source>
        <strain evidence="10">ATCC MYA-4612 / CBS 7966</strain>
    </source>
</reference>
<feature type="region of interest" description="Disordered" evidence="7">
    <location>
        <begin position="578"/>
        <end position="615"/>
    </location>
</feature>
<dbReference type="FunCoup" id="A8PQX7">
    <property type="interactions" value="29"/>
</dbReference>
<feature type="transmembrane region" description="Helical" evidence="8">
    <location>
        <begin position="472"/>
        <end position="490"/>
    </location>
</feature>
<feature type="transmembrane region" description="Helical" evidence="8">
    <location>
        <begin position="185"/>
        <end position="202"/>
    </location>
</feature>
<comment type="subcellular location">
    <subcellularLocation>
        <location evidence="1">Endomembrane system</location>
        <topology evidence="1">Multi-pass membrane protein</topology>
    </subcellularLocation>
</comment>
<dbReference type="STRING" id="425265.A8PQX7"/>
<dbReference type="PANTHER" id="PTHR43337:SF1">
    <property type="entry name" value="XANTHINE_URACIL PERMEASE C887.17-RELATED"/>
    <property type="match status" value="1"/>
</dbReference>
<protein>
    <recommendedName>
        <fullName evidence="11">Xanthine/uracil permease</fullName>
    </recommendedName>
</protein>
<evidence type="ECO:0008006" key="11">
    <source>
        <dbReference type="Google" id="ProtNLM"/>
    </source>
</evidence>
<dbReference type="OrthoDB" id="431212at2759"/>
<comment type="similarity">
    <text evidence="2">Belongs to the nucleobase:cation symporter-2 (NCS2) (TC 2.A.40) family. Azg-like subfamily.</text>
</comment>
<evidence type="ECO:0000256" key="1">
    <source>
        <dbReference type="ARBA" id="ARBA00004127"/>
    </source>
</evidence>
<sequence>MLERLQEGVSRLDTSIARSFLGHHFRLDGSGHPLERKGSRFSTEIRAGLVTFTAMAYILAVNANILSSSGGPCVCNAESCETDPAYQQCKNDIRRAYIVATAAAGCMSSGLMGLIANMPLGLAPGLGANAYFANVVLSGLVNYSQALAVVWLEGWIFVIISLLGVRQWISRLLPTSLKHSTGAGIGMYLALIGLSSSGLNVVSPGTSTVLQFAGCLPQYQDENGICESHVLQDPKMWVGIFLGGVLITFLILYRVRGAMIIGILLVSVSSWPRGSAVTQFPYTDEGNNNWNFFKHVATWRSIDPIGPKNINWQGYDTGHAWLALIIFLYLDLLDTTGTLYAMATHAGLVDVRTGDFEGSSTAYVCDALSISMGSLLGCSPCTAFVESASGIAEGGRTGITGLTVSLMFFLSLFFAPIFSSLPPWATGSVLVIVGSMMMTTAAEVNWAYMGDALPAFLTMIGIPFFYNIGYGLIAGIISYMVLNVIPWLILKATRGRVVPEGWYTEREPWGVASTATFLDISDKQLSRTQRFIVQSSIFPTWLKKLSIGQKCFWRMTPAEIEDHLEGRRVTELYVKERERRRREERELFRQHPPPPREPEETKPISVMGGVEKYEV</sequence>
<dbReference type="Pfam" id="PF00860">
    <property type="entry name" value="Xan_ur_permease"/>
    <property type="match status" value="1"/>
</dbReference>
<feature type="transmembrane region" description="Helical" evidence="8">
    <location>
        <begin position="320"/>
        <end position="341"/>
    </location>
</feature>
<feature type="compositionally biased region" description="Basic and acidic residues" evidence="7">
    <location>
        <begin position="578"/>
        <end position="602"/>
    </location>
</feature>
<evidence type="ECO:0000313" key="9">
    <source>
        <dbReference type="EMBL" id="EDP45544.1"/>
    </source>
</evidence>
<dbReference type="InterPro" id="IPR006043">
    <property type="entry name" value="NCS2"/>
</dbReference>
<evidence type="ECO:0000256" key="8">
    <source>
        <dbReference type="SAM" id="Phobius"/>
    </source>
</evidence>
<dbReference type="InParanoid" id="A8PQX7"/>
<feature type="transmembrane region" description="Helical" evidence="8">
    <location>
        <begin position="424"/>
        <end position="441"/>
    </location>
</feature>
<feature type="transmembrane region" description="Helical" evidence="8">
    <location>
        <begin position="397"/>
        <end position="418"/>
    </location>
</feature>
<gene>
    <name evidence="9" type="ORF">MGL_0533</name>
</gene>
<dbReference type="GO" id="GO:0005886">
    <property type="term" value="C:plasma membrane"/>
    <property type="evidence" value="ECO:0007669"/>
    <property type="project" value="TreeGrafter"/>
</dbReference>
<dbReference type="AlphaFoldDB" id="A8PQX7"/>
<accession>A8PQX7</accession>
<keyword evidence="3" id="KW-0813">Transport</keyword>